<dbReference type="SUPFAM" id="SSF56752">
    <property type="entry name" value="D-aminoacid aminotransferase-like PLP-dependent enzymes"/>
    <property type="match status" value="1"/>
</dbReference>
<protein>
    <recommendedName>
        <fullName evidence="3">D-aminoacid aminotransferase-like PLP-dependent enzyme</fullName>
    </recommendedName>
</protein>
<keyword evidence="2" id="KW-1185">Reference proteome</keyword>
<reference evidence="1 2" key="1">
    <citation type="journal article" date="2016" name="Mol. Biol. Evol.">
        <title>Comparative Genomics of Early-Diverging Mushroom-Forming Fungi Provides Insights into the Origins of Lignocellulose Decay Capabilities.</title>
        <authorList>
            <person name="Nagy L.G."/>
            <person name="Riley R."/>
            <person name="Tritt A."/>
            <person name="Adam C."/>
            <person name="Daum C."/>
            <person name="Floudas D."/>
            <person name="Sun H."/>
            <person name="Yadav J.S."/>
            <person name="Pangilinan J."/>
            <person name="Larsson K.H."/>
            <person name="Matsuura K."/>
            <person name="Barry K."/>
            <person name="Labutti K."/>
            <person name="Kuo R."/>
            <person name="Ohm R.A."/>
            <person name="Bhattacharya S.S."/>
            <person name="Shirouzu T."/>
            <person name="Yoshinaga Y."/>
            <person name="Martin F.M."/>
            <person name="Grigoriev I.V."/>
            <person name="Hibbett D.S."/>
        </authorList>
    </citation>
    <scope>NUCLEOTIDE SEQUENCE [LARGE SCALE GENOMIC DNA]</scope>
    <source>
        <strain evidence="1 2">CBS 109695</strain>
    </source>
</reference>
<evidence type="ECO:0000313" key="1">
    <source>
        <dbReference type="EMBL" id="KZP28870.1"/>
    </source>
</evidence>
<accession>A0A166S0E1</accession>
<gene>
    <name evidence="1" type="ORF">FIBSPDRAFT_908482</name>
</gene>
<name>A0A166S0E1_9AGAM</name>
<dbReference type="OrthoDB" id="64220at2759"/>
<evidence type="ECO:0008006" key="3">
    <source>
        <dbReference type="Google" id="ProtNLM"/>
    </source>
</evidence>
<dbReference type="InterPro" id="IPR001544">
    <property type="entry name" value="Aminotrans_IV"/>
</dbReference>
<dbReference type="Gene3D" id="3.30.470.10">
    <property type="match status" value="1"/>
</dbReference>
<dbReference type="STRING" id="436010.A0A166S0E1"/>
<dbReference type="InterPro" id="IPR043131">
    <property type="entry name" value="BCAT-like_N"/>
</dbReference>
<dbReference type="GO" id="GO:0003824">
    <property type="term" value="F:catalytic activity"/>
    <property type="evidence" value="ECO:0007669"/>
    <property type="project" value="InterPro"/>
</dbReference>
<dbReference type="Pfam" id="PF01063">
    <property type="entry name" value="Aminotran_4"/>
    <property type="match status" value="1"/>
</dbReference>
<organism evidence="1 2">
    <name type="scientific">Athelia psychrophila</name>
    <dbReference type="NCBI Taxonomy" id="1759441"/>
    <lineage>
        <taxon>Eukaryota</taxon>
        <taxon>Fungi</taxon>
        <taxon>Dikarya</taxon>
        <taxon>Basidiomycota</taxon>
        <taxon>Agaricomycotina</taxon>
        <taxon>Agaricomycetes</taxon>
        <taxon>Agaricomycetidae</taxon>
        <taxon>Atheliales</taxon>
        <taxon>Atheliaceae</taxon>
        <taxon>Athelia</taxon>
    </lineage>
</organism>
<dbReference type="EMBL" id="KV417501">
    <property type="protein sequence ID" value="KZP28870.1"/>
    <property type="molecule type" value="Genomic_DNA"/>
</dbReference>
<sequence length="281" mass="31383">MASSFELLSATRYDPFLVNLRWNQEGTSGSPFLLLHYHLDRLKAAARLHGWVEVERSLSWNALQSECNRAIEPYINPDKPKACKIRLILAESGVLTATANPLPWALKSDPTSASFFKPDTDAPSLYGTPIPIVLDSKPTPSSQFTRTKTTNRDVYDAARTRLDLPSFPSSQSDILSPGDVLLYNPQDMITETSVYNIAFYRSNRWMTPPESSGCLPGVLRRWLLEQGRIKEAREGVLTRDSVVDGECVLLMNGVRGCELGRIVIRPKDEIQDPDGIMSDGR</sequence>
<dbReference type="Gene3D" id="3.20.10.10">
    <property type="entry name" value="D-amino Acid Aminotransferase, subunit A, domain 2"/>
    <property type="match status" value="1"/>
</dbReference>
<evidence type="ECO:0000313" key="2">
    <source>
        <dbReference type="Proteomes" id="UP000076532"/>
    </source>
</evidence>
<proteinExistence type="predicted"/>
<dbReference type="Proteomes" id="UP000076532">
    <property type="component" value="Unassembled WGS sequence"/>
</dbReference>
<dbReference type="AlphaFoldDB" id="A0A166S0E1"/>
<dbReference type="InterPro" id="IPR036038">
    <property type="entry name" value="Aminotransferase-like"/>
</dbReference>
<dbReference type="InterPro" id="IPR043132">
    <property type="entry name" value="BCAT-like_C"/>
</dbReference>